<comment type="caution">
    <text evidence="1">The sequence shown here is derived from an EMBL/GenBank/DDBJ whole genome shotgun (WGS) entry which is preliminary data.</text>
</comment>
<protein>
    <recommendedName>
        <fullName evidence="3">Lipoprotein</fullName>
    </recommendedName>
</protein>
<keyword evidence="2" id="KW-1185">Reference proteome</keyword>
<accession>A0ABN8EQS8</accession>
<dbReference type="PROSITE" id="PS51257">
    <property type="entry name" value="PROKAR_LIPOPROTEIN"/>
    <property type="match status" value="1"/>
</dbReference>
<evidence type="ECO:0008006" key="3">
    <source>
        <dbReference type="Google" id="ProtNLM"/>
    </source>
</evidence>
<dbReference type="RefSeq" id="WP_238803861.1">
    <property type="nucleotide sequence ID" value="NZ_CAKLPY010000001.1"/>
</dbReference>
<dbReference type="Proteomes" id="UP000837932">
    <property type="component" value="Unassembled WGS sequence"/>
</dbReference>
<proteinExistence type="predicted"/>
<name>A0ABN8EQS8_9BACT</name>
<evidence type="ECO:0000313" key="1">
    <source>
        <dbReference type="EMBL" id="CAH0994103.1"/>
    </source>
</evidence>
<reference evidence="1" key="1">
    <citation type="submission" date="2021-12" db="EMBL/GenBank/DDBJ databases">
        <authorList>
            <person name="Rodrigo-Torres L."/>
            <person name="Arahal R. D."/>
            <person name="Lucena T."/>
        </authorList>
    </citation>
    <scope>NUCLEOTIDE SEQUENCE</scope>
    <source>
        <strain evidence="1">CECT 8858</strain>
    </source>
</reference>
<organism evidence="1 2">
    <name type="scientific">Emticicia aquatica</name>
    <dbReference type="NCBI Taxonomy" id="1681835"/>
    <lineage>
        <taxon>Bacteria</taxon>
        <taxon>Pseudomonadati</taxon>
        <taxon>Bacteroidota</taxon>
        <taxon>Cytophagia</taxon>
        <taxon>Cytophagales</taxon>
        <taxon>Leadbetterellaceae</taxon>
        <taxon>Emticicia</taxon>
    </lineage>
</organism>
<evidence type="ECO:0000313" key="2">
    <source>
        <dbReference type="Proteomes" id="UP000837932"/>
    </source>
</evidence>
<gene>
    <name evidence="1" type="ORF">EMA8858_00210</name>
</gene>
<dbReference type="EMBL" id="CAKLPY010000001">
    <property type="protein sequence ID" value="CAH0994103.1"/>
    <property type="molecule type" value="Genomic_DNA"/>
</dbReference>
<sequence length="211" mass="24490">MKKTFSFVFILIALISCNKEAKPWKKLTKEEINEILNHDRSTLIDATLYDSISRTQRGPFPMSLEEAKSSIRSFYGTLALHPEEAKKLPQSSYVFNYETIDKIAKKYKDSLSLEPKDLSIRVYPALAKGGNMTFIIVFENKRDSTLIINRNVSESIPQMEIEDNIGPCPPKTNCPQKDSDLFKIDEWKDLYKLIQREDEWLFKDTKTKIKK</sequence>